<proteinExistence type="inferred from homology"/>
<comment type="function">
    <text evidence="1 12">E2 component of the 2-oxoglutarate dehydrogenase (OGDH) complex which catalyzes the second step in the conversion of 2-oxoglutarate to succinyl-CoA and CO(2).</text>
</comment>
<dbReference type="OrthoDB" id="9805770at2"/>
<dbReference type="InterPro" id="IPR050537">
    <property type="entry name" value="2-oxoacid_dehydrogenase"/>
</dbReference>
<feature type="domain" description="Lipoyl-binding" evidence="14">
    <location>
        <begin position="2"/>
        <end position="77"/>
    </location>
</feature>
<dbReference type="NCBIfam" id="TIGR01347">
    <property type="entry name" value="sucB"/>
    <property type="match status" value="1"/>
</dbReference>
<dbReference type="Pfam" id="PF00198">
    <property type="entry name" value="2-oxoacid_dh"/>
    <property type="match status" value="1"/>
</dbReference>
<dbReference type="GO" id="GO:0005829">
    <property type="term" value="C:cytosol"/>
    <property type="evidence" value="ECO:0007669"/>
    <property type="project" value="TreeGrafter"/>
</dbReference>
<dbReference type="InterPro" id="IPR006255">
    <property type="entry name" value="SucB"/>
</dbReference>
<comment type="similarity">
    <text evidence="3 12">Belongs to the 2-oxoacid dehydrogenase family.</text>
</comment>
<dbReference type="SUPFAM" id="SSF51230">
    <property type="entry name" value="Single hybrid motif"/>
    <property type="match status" value="1"/>
</dbReference>
<evidence type="ECO:0000256" key="1">
    <source>
        <dbReference type="ARBA" id="ARBA00004052"/>
    </source>
</evidence>
<dbReference type="GO" id="GO:0004149">
    <property type="term" value="F:dihydrolipoyllysine-residue succinyltransferase activity"/>
    <property type="evidence" value="ECO:0007669"/>
    <property type="project" value="UniProtKB-UniRule"/>
</dbReference>
<dbReference type="FunFam" id="3.30.559.10:FF:000007">
    <property type="entry name" value="Dihydrolipoamide acetyltransferase component of pyruvate dehydrogenase complex"/>
    <property type="match status" value="1"/>
</dbReference>
<dbReference type="InterPro" id="IPR036625">
    <property type="entry name" value="E3-bd_dom_sf"/>
</dbReference>
<comment type="subunit">
    <text evidence="4">Forms a 24-polypeptide structural core with octahedral symmetry. Part of the 2-oxoglutarate dehydrogenase (OGDH) complex composed of E1 (2-oxoglutarate dehydrogenase), E2 (dihydrolipoamide succinyltransferase) and E3 (dihydrolipoamide dehydrogenase); the complex contains multiple copies of the three enzymatic components (E1, E2 and E3).</text>
</comment>
<name>A0A2H3KRY7_9CHLR</name>
<dbReference type="AlphaFoldDB" id="A0A2H3KRY7"/>
<dbReference type="InterPro" id="IPR000089">
    <property type="entry name" value="Biotin_lipoyl"/>
</dbReference>
<dbReference type="SUPFAM" id="SSF47005">
    <property type="entry name" value="Peripheral subunit-binding domain of 2-oxo acid dehydrogenase complex"/>
    <property type="match status" value="1"/>
</dbReference>
<organism evidence="16 17">
    <name type="scientific">Candidatus Chloroploca asiatica</name>
    <dbReference type="NCBI Taxonomy" id="1506545"/>
    <lineage>
        <taxon>Bacteria</taxon>
        <taxon>Bacillati</taxon>
        <taxon>Chloroflexota</taxon>
        <taxon>Chloroflexia</taxon>
        <taxon>Chloroflexales</taxon>
        <taxon>Chloroflexineae</taxon>
        <taxon>Oscillochloridaceae</taxon>
        <taxon>Candidatus Chloroploca</taxon>
    </lineage>
</organism>
<evidence type="ECO:0000256" key="2">
    <source>
        <dbReference type="ARBA" id="ARBA00005145"/>
    </source>
</evidence>
<comment type="caution">
    <text evidence="16">The sequence shown here is derived from an EMBL/GenBank/DDBJ whole genome shotgun (WGS) entry which is preliminary data.</text>
</comment>
<dbReference type="RefSeq" id="WP_097651132.1">
    <property type="nucleotide sequence ID" value="NZ_LYXE01000046.1"/>
</dbReference>
<evidence type="ECO:0000256" key="9">
    <source>
        <dbReference type="ARBA" id="ARBA00022823"/>
    </source>
</evidence>
<evidence type="ECO:0000256" key="11">
    <source>
        <dbReference type="ARBA" id="ARBA00052761"/>
    </source>
</evidence>
<dbReference type="InterPro" id="IPR003016">
    <property type="entry name" value="2-oxoA_DH_lipoyl-BS"/>
</dbReference>
<evidence type="ECO:0000256" key="3">
    <source>
        <dbReference type="ARBA" id="ARBA00007317"/>
    </source>
</evidence>
<dbReference type="GO" id="GO:0033512">
    <property type="term" value="P:L-lysine catabolic process to acetyl-CoA via saccharopine"/>
    <property type="evidence" value="ECO:0007669"/>
    <property type="project" value="UniProtKB-UniRule"/>
</dbReference>
<evidence type="ECO:0000256" key="10">
    <source>
        <dbReference type="ARBA" id="ARBA00023315"/>
    </source>
</evidence>
<keyword evidence="7 12" id="KW-0816">Tricarboxylic acid cycle</keyword>
<dbReference type="UniPathway" id="UPA00868">
    <property type="reaction ID" value="UER00840"/>
</dbReference>
<protein>
    <recommendedName>
        <fullName evidence="6 12">Dihydrolipoyllysine-residue succinyltransferase component of 2-oxoglutarate dehydrogenase complex</fullName>
        <ecNumber evidence="5 12">2.3.1.61</ecNumber>
    </recommendedName>
    <alternativeName>
        <fullName evidence="12">2-oxoglutarate dehydrogenase complex component E2</fullName>
    </alternativeName>
</protein>
<reference evidence="16 17" key="1">
    <citation type="submission" date="2016-05" db="EMBL/GenBank/DDBJ databases">
        <authorList>
            <person name="Lavstsen T."/>
            <person name="Jespersen J.S."/>
        </authorList>
    </citation>
    <scope>NUCLEOTIDE SEQUENCE [LARGE SCALE GENOMIC DNA]</scope>
    <source>
        <strain evidence="16 17">B7-9</strain>
    </source>
</reference>
<dbReference type="CDD" id="cd06849">
    <property type="entry name" value="lipoyl_domain"/>
    <property type="match status" value="1"/>
</dbReference>
<evidence type="ECO:0000256" key="13">
    <source>
        <dbReference type="SAM" id="MobiDB-lite"/>
    </source>
</evidence>
<evidence type="ECO:0000256" key="7">
    <source>
        <dbReference type="ARBA" id="ARBA00022532"/>
    </source>
</evidence>
<dbReference type="GO" id="GO:0006099">
    <property type="term" value="P:tricarboxylic acid cycle"/>
    <property type="evidence" value="ECO:0007669"/>
    <property type="project" value="UniProtKB-UniRule"/>
</dbReference>
<accession>A0A2H3KRY7</accession>
<dbReference type="InterPro" id="IPR011053">
    <property type="entry name" value="Single_hybrid_motif"/>
</dbReference>
<feature type="region of interest" description="Disordered" evidence="13">
    <location>
        <begin position="194"/>
        <end position="220"/>
    </location>
</feature>
<dbReference type="Pfam" id="PF02817">
    <property type="entry name" value="E3_binding"/>
    <property type="match status" value="1"/>
</dbReference>
<evidence type="ECO:0000256" key="8">
    <source>
        <dbReference type="ARBA" id="ARBA00022679"/>
    </source>
</evidence>
<comment type="cofactor">
    <cofactor evidence="12">
        <name>(R)-lipoate</name>
        <dbReference type="ChEBI" id="CHEBI:83088"/>
    </cofactor>
    <text evidence="12">Binds 1 lipoyl cofactor covalently.</text>
</comment>
<comment type="pathway">
    <text evidence="2 12">Amino-acid degradation; L-lysine degradation via saccharopine pathway; glutaryl-CoA from L-lysine: step 6/6.</text>
</comment>
<dbReference type="EC" id="2.3.1.61" evidence="5 12"/>
<evidence type="ECO:0000256" key="5">
    <source>
        <dbReference type="ARBA" id="ARBA00012945"/>
    </source>
</evidence>
<dbReference type="NCBIfam" id="NF004309">
    <property type="entry name" value="PRK05704.1"/>
    <property type="match status" value="1"/>
</dbReference>
<evidence type="ECO:0000313" key="17">
    <source>
        <dbReference type="Proteomes" id="UP000220922"/>
    </source>
</evidence>
<dbReference type="Gene3D" id="3.30.559.10">
    <property type="entry name" value="Chloramphenicol acetyltransferase-like domain"/>
    <property type="match status" value="1"/>
</dbReference>
<dbReference type="InterPro" id="IPR023213">
    <property type="entry name" value="CAT-like_dom_sf"/>
</dbReference>
<dbReference type="InterPro" id="IPR001078">
    <property type="entry name" value="2-oxoacid_DH_actylTfrase"/>
</dbReference>
<dbReference type="PANTHER" id="PTHR43416">
    <property type="entry name" value="DIHYDROLIPOYLLYSINE-RESIDUE SUCCINYLTRANSFERASE COMPONENT OF 2-OXOGLUTARATE DEHYDROGENASE COMPLEX, MITOCHONDRIAL-RELATED"/>
    <property type="match status" value="1"/>
</dbReference>
<dbReference type="InterPro" id="IPR004167">
    <property type="entry name" value="PSBD"/>
</dbReference>
<evidence type="ECO:0000259" key="14">
    <source>
        <dbReference type="PROSITE" id="PS50968"/>
    </source>
</evidence>
<keyword evidence="8 12" id="KW-0808">Transferase</keyword>
<dbReference type="PROSITE" id="PS50968">
    <property type="entry name" value="BIOTINYL_LIPOYL"/>
    <property type="match status" value="1"/>
</dbReference>
<comment type="catalytic activity">
    <reaction evidence="11 12">
        <text>N(6)-[(R)-dihydrolipoyl]-L-lysyl-[protein] + succinyl-CoA = N(6)-[(R)-S(8)-succinyldihydrolipoyl]-L-lysyl-[protein] + CoA</text>
        <dbReference type="Rhea" id="RHEA:15213"/>
        <dbReference type="Rhea" id="RHEA-COMP:10475"/>
        <dbReference type="Rhea" id="RHEA-COMP:20092"/>
        <dbReference type="ChEBI" id="CHEBI:57287"/>
        <dbReference type="ChEBI" id="CHEBI:57292"/>
        <dbReference type="ChEBI" id="CHEBI:83100"/>
        <dbReference type="ChEBI" id="CHEBI:83120"/>
        <dbReference type="EC" id="2.3.1.61"/>
    </reaction>
</comment>
<dbReference type="PANTHER" id="PTHR43416:SF5">
    <property type="entry name" value="DIHYDROLIPOYLLYSINE-RESIDUE SUCCINYLTRANSFERASE COMPONENT OF 2-OXOGLUTARATE DEHYDROGENASE COMPLEX, MITOCHONDRIAL"/>
    <property type="match status" value="1"/>
</dbReference>
<evidence type="ECO:0000256" key="4">
    <source>
        <dbReference type="ARBA" id="ARBA00011666"/>
    </source>
</evidence>
<dbReference type="PROSITE" id="PS51826">
    <property type="entry name" value="PSBD"/>
    <property type="match status" value="1"/>
</dbReference>
<dbReference type="GO" id="GO:0045252">
    <property type="term" value="C:oxoglutarate dehydrogenase complex"/>
    <property type="evidence" value="ECO:0007669"/>
    <property type="project" value="UniProtKB-UniRule"/>
</dbReference>
<keyword evidence="10 12" id="KW-0012">Acyltransferase</keyword>
<dbReference type="Gene3D" id="4.10.320.10">
    <property type="entry name" value="E3-binding domain"/>
    <property type="match status" value="1"/>
</dbReference>
<keyword evidence="9 12" id="KW-0450">Lipoyl</keyword>
<keyword evidence="17" id="KW-1185">Reference proteome</keyword>
<dbReference type="Gene3D" id="2.40.50.100">
    <property type="match status" value="1"/>
</dbReference>
<gene>
    <name evidence="16" type="ORF">A9Q02_10245</name>
</gene>
<evidence type="ECO:0000313" key="16">
    <source>
        <dbReference type="EMBL" id="PDW00368.1"/>
    </source>
</evidence>
<dbReference type="EMBL" id="LYXE01000046">
    <property type="protein sequence ID" value="PDW00368.1"/>
    <property type="molecule type" value="Genomic_DNA"/>
</dbReference>
<evidence type="ECO:0000259" key="15">
    <source>
        <dbReference type="PROSITE" id="PS51826"/>
    </source>
</evidence>
<dbReference type="PROSITE" id="PS00189">
    <property type="entry name" value="LIPOYL"/>
    <property type="match status" value="1"/>
</dbReference>
<sequence length="445" mass="47023">MAYEIKVPALGESIVEAIVARWLKQAGEAVAAGEPVVELETDKVNLEVAADHAGVIGALLVQEGATVGIGDVLTTIVPGSAVTVVVPPPTATAVRSENGAHTTQEEAVSLPGGVVATPTAQKVAAQHGIDLRTLSGTGPDGRITKEDVLRSVEAPATSAVAVPAVPAAPARPQPVDPPRAAPAAPVRPIPAPAPTPIEYAPTPAPVVAAGGDGRREERQRLTRRRQTIARRLVEAQQTAAMLTTFNEVDMSSVMELRKRHKDGFKERHGVNLGFMSFFTKAAVGALKAFPTVNAEIQGEEVVIKHYYDIGMAVGVEEGLVVPVVRDADRKSFAQIEQEIGLLAGKARNGTLSLAELMGGTFTITNGGVYGSLMSTPILNAPQVGILGLHKIEERPIVRDGQIVIRPMMYLALSYDHRLIDGSTAVRFLVRLKELMEDPEALLLEG</sequence>
<evidence type="ECO:0000256" key="12">
    <source>
        <dbReference type="RuleBase" id="RU361138"/>
    </source>
</evidence>
<feature type="compositionally biased region" description="Low complexity" evidence="13">
    <location>
        <begin position="196"/>
        <end position="209"/>
    </location>
</feature>
<dbReference type="Pfam" id="PF00364">
    <property type="entry name" value="Biotin_lipoyl"/>
    <property type="match status" value="1"/>
</dbReference>
<dbReference type="Proteomes" id="UP000220922">
    <property type="component" value="Unassembled WGS sequence"/>
</dbReference>
<evidence type="ECO:0000256" key="6">
    <source>
        <dbReference type="ARBA" id="ARBA00019511"/>
    </source>
</evidence>
<dbReference type="SUPFAM" id="SSF52777">
    <property type="entry name" value="CoA-dependent acyltransferases"/>
    <property type="match status" value="1"/>
</dbReference>
<feature type="domain" description="Peripheral subunit-binding (PSBD)" evidence="15">
    <location>
        <begin position="115"/>
        <end position="152"/>
    </location>
</feature>